<evidence type="ECO:0000313" key="3">
    <source>
        <dbReference type="Proteomes" id="UP001196413"/>
    </source>
</evidence>
<dbReference type="EMBL" id="JAHQIW010000220">
    <property type="protein sequence ID" value="KAJ1346754.1"/>
    <property type="molecule type" value="Genomic_DNA"/>
</dbReference>
<name>A0AAD5MMG4_PARTN</name>
<proteinExistence type="predicted"/>
<comment type="caution">
    <text evidence="2">The sequence shown here is derived from an EMBL/GenBank/DDBJ whole genome shotgun (WGS) entry which is preliminary data.</text>
</comment>
<keyword evidence="3" id="KW-1185">Reference proteome</keyword>
<dbReference type="Proteomes" id="UP001196413">
    <property type="component" value="Unassembled WGS sequence"/>
</dbReference>
<evidence type="ECO:0000256" key="1">
    <source>
        <dbReference type="SAM" id="MobiDB-lite"/>
    </source>
</evidence>
<evidence type="ECO:0000313" key="2">
    <source>
        <dbReference type="EMBL" id="KAJ1346754.1"/>
    </source>
</evidence>
<accession>A0AAD5MMG4</accession>
<feature type="region of interest" description="Disordered" evidence="1">
    <location>
        <begin position="87"/>
        <end position="129"/>
    </location>
</feature>
<sequence>MKFPDKERKRYTCSGNADGPRPQRASGTAEVRGPQTDNGPSGEGGTQLPPTSTGSSIDGHHPNGRLTSTRPPHLRFELCALVGYKRQVGRRHGHTDQSSARSNLEVQPATSKSKSRRNPEVRREQHKGQCAAKDDLTIFRYRSGHCLRQIQGPHSKNH</sequence>
<feature type="compositionally biased region" description="Basic and acidic residues" evidence="1">
    <location>
        <begin position="117"/>
        <end position="129"/>
    </location>
</feature>
<organism evidence="2 3">
    <name type="scientific">Parelaphostrongylus tenuis</name>
    <name type="common">Meningeal worm</name>
    <dbReference type="NCBI Taxonomy" id="148309"/>
    <lineage>
        <taxon>Eukaryota</taxon>
        <taxon>Metazoa</taxon>
        <taxon>Ecdysozoa</taxon>
        <taxon>Nematoda</taxon>
        <taxon>Chromadorea</taxon>
        <taxon>Rhabditida</taxon>
        <taxon>Rhabditina</taxon>
        <taxon>Rhabditomorpha</taxon>
        <taxon>Strongyloidea</taxon>
        <taxon>Metastrongylidae</taxon>
        <taxon>Parelaphostrongylus</taxon>
    </lineage>
</organism>
<reference evidence="2" key="1">
    <citation type="submission" date="2021-06" db="EMBL/GenBank/DDBJ databases">
        <title>Parelaphostrongylus tenuis whole genome reference sequence.</title>
        <authorList>
            <person name="Garwood T.J."/>
            <person name="Larsen P.A."/>
            <person name="Fountain-Jones N.M."/>
            <person name="Garbe J.R."/>
            <person name="Macchietto M.G."/>
            <person name="Kania S.A."/>
            <person name="Gerhold R.W."/>
            <person name="Richards J.E."/>
            <person name="Wolf T.M."/>
        </authorList>
    </citation>
    <scope>NUCLEOTIDE SEQUENCE</scope>
    <source>
        <strain evidence="2">MNPRO001-30</strain>
        <tissue evidence="2">Meninges</tissue>
    </source>
</reference>
<gene>
    <name evidence="2" type="ORF">KIN20_001651</name>
</gene>
<feature type="compositionally biased region" description="Basic and acidic residues" evidence="1">
    <location>
        <begin position="1"/>
        <end position="10"/>
    </location>
</feature>
<dbReference type="AlphaFoldDB" id="A0AAD5MMG4"/>
<feature type="compositionally biased region" description="Polar residues" evidence="1">
    <location>
        <begin position="96"/>
        <end position="112"/>
    </location>
</feature>
<protein>
    <submittedName>
        <fullName evidence="2">Uncharacterized protein</fullName>
    </submittedName>
</protein>
<feature type="region of interest" description="Disordered" evidence="1">
    <location>
        <begin position="1"/>
        <end position="72"/>
    </location>
</feature>